<dbReference type="AlphaFoldDB" id="A0A197K4Q9"/>
<name>A0A197K4Q9_9FUNG</name>
<dbReference type="OrthoDB" id="10644648at2759"/>
<dbReference type="Proteomes" id="UP000078512">
    <property type="component" value="Unassembled WGS sequence"/>
</dbReference>
<feature type="transmembrane region" description="Helical" evidence="1">
    <location>
        <begin position="12"/>
        <end position="31"/>
    </location>
</feature>
<keyword evidence="1" id="KW-0472">Membrane</keyword>
<evidence type="ECO:0000313" key="2">
    <source>
        <dbReference type="EMBL" id="OAQ31449.1"/>
    </source>
</evidence>
<keyword evidence="3" id="KW-1185">Reference proteome</keyword>
<evidence type="ECO:0000313" key="3">
    <source>
        <dbReference type="Proteomes" id="UP000078512"/>
    </source>
</evidence>
<organism evidence="2 3">
    <name type="scientific">Linnemannia elongata AG-77</name>
    <dbReference type="NCBI Taxonomy" id="1314771"/>
    <lineage>
        <taxon>Eukaryota</taxon>
        <taxon>Fungi</taxon>
        <taxon>Fungi incertae sedis</taxon>
        <taxon>Mucoromycota</taxon>
        <taxon>Mortierellomycotina</taxon>
        <taxon>Mortierellomycetes</taxon>
        <taxon>Mortierellales</taxon>
        <taxon>Mortierellaceae</taxon>
        <taxon>Linnemannia</taxon>
    </lineage>
</organism>
<sequence length="302" mass="34453">MFNRILIRVVHLLMFILNAGTLACLVAEIITTSHAVGGYDFTWFTYYILATGKSRSLFLLPSTSKQTNKQQVQYASKQVYVHHHTYLSPIPDPSFPSSEKLKYPKHPLLALFFFLLPLSLTLSISTHVVHFFVVVFIYYVPCEYNRQSFDWLQKKGEKRRKRKRWESFSDTKSQQWCEHSSTPNKPLFLSVGCSLILQFYGPTTVPKGHSSSATLLAVAFLNVIHGFWSGALIFIDDVDVTFDHPDSFACQEKQEAPRLIARAQFFYFHCGVTLPTRNGKQKLHSNPPFSSFALQPATVESS</sequence>
<dbReference type="PROSITE" id="PS51257">
    <property type="entry name" value="PROKAR_LIPOPROTEIN"/>
    <property type="match status" value="1"/>
</dbReference>
<accession>A0A197K4Q9</accession>
<dbReference type="EMBL" id="KV442029">
    <property type="protein sequence ID" value="OAQ31449.1"/>
    <property type="molecule type" value="Genomic_DNA"/>
</dbReference>
<gene>
    <name evidence="2" type="ORF">K457DRAFT_358972</name>
</gene>
<evidence type="ECO:0000256" key="1">
    <source>
        <dbReference type="SAM" id="Phobius"/>
    </source>
</evidence>
<proteinExistence type="predicted"/>
<reference evidence="2 3" key="1">
    <citation type="submission" date="2016-05" db="EMBL/GenBank/DDBJ databases">
        <title>Genome sequencing reveals origins of a unique bacterial endosymbiosis in the earliest lineages of terrestrial Fungi.</title>
        <authorList>
            <consortium name="DOE Joint Genome Institute"/>
            <person name="Uehling J."/>
            <person name="Gryganskyi A."/>
            <person name="Hameed K."/>
            <person name="Tschaplinski T."/>
            <person name="Misztal P."/>
            <person name="Wu S."/>
            <person name="Desiro A."/>
            <person name="Vande Pol N."/>
            <person name="Du Z.-Y."/>
            <person name="Zienkiewicz A."/>
            <person name="Zienkiewicz K."/>
            <person name="Morin E."/>
            <person name="Tisserant E."/>
            <person name="Splivallo R."/>
            <person name="Hainaut M."/>
            <person name="Henrissat B."/>
            <person name="Ohm R."/>
            <person name="Kuo A."/>
            <person name="Yan J."/>
            <person name="Lipzen A."/>
            <person name="Nolan M."/>
            <person name="Labutti K."/>
            <person name="Barry K."/>
            <person name="Goldstein A."/>
            <person name="Labbe J."/>
            <person name="Schadt C."/>
            <person name="Tuskan G."/>
            <person name="Grigoriev I."/>
            <person name="Martin F."/>
            <person name="Vilgalys R."/>
            <person name="Bonito G."/>
        </authorList>
    </citation>
    <scope>NUCLEOTIDE SEQUENCE [LARGE SCALE GENOMIC DNA]</scope>
    <source>
        <strain evidence="2 3">AG-77</strain>
    </source>
</reference>
<keyword evidence="1" id="KW-1133">Transmembrane helix</keyword>
<feature type="transmembrane region" description="Helical" evidence="1">
    <location>
        <begin position="108"/>
        <end position="139"/>
    </location>
</feature>
<keyword evidence="1" id="KW-0812">Transmembrane</keyword>
<protein>
    <submittedName>
        <fullName evidence="2">Uncharacterized protein</fullName>
    </submittedName>
</protein>